<dbReference type="OrthoDB" id="33550at2157"/>
<dbReference type="PANTHER" id="PTHR10151:SF120">
    <property type="entry name" value="BIS(5'-ADENOSYL)-TRIPHOSPHATASE"/>
    <property type="match status" value="1"/>
</dbReference>
<dbReference type="PANTHER" id="PTHR10151">
    <property type="entry name" value="ECTONUCLEOTIDE PYROPHOSPHATASE/PHOSPHODIESTERASE"/>
    <property type="match status" value="1"/>
</dbReference>
<accession>E1QQP2</accession>
<dbReference type="Pfam" id="PF01663">
    <property type="entry name" value="Phosphodiest"/>
    <property type="match status" value="1"/>
</dbReference>
<sequence>MSELVLPDYSGMSIQNLANTLLSHFGTTPRGPKLRLDLDLNDRVVLILIDGLSYRDLVSVMGDPLPVSRLYRITSVFPTTTSTVLTTLFTGLSPGQHGVLGPNIYIKEIGTIVNTLSMGPVIGERDGLHKMGYDLKKLFPIKTTIFEELGNMGIRSRVYVPKGLSGGLSRITYAGAEIVEYVTPYDAVINAARFLGEYKVGFVHIYITTVDSAAHKYGPSSEECGAVIRETVDSVIRMAKKYMTNFTVLVTADHGHDEVKNNVKANDVQGLMRLLHVPPYGDARAIYLRLSDRASIDELTALLGRYNVAGRFLSRDEAISMGLFGEVSSDVIDRVGDVIFIPNSGSAFIYLYKPDSEELLTLRGQHGGLTERELYIPLIQL</sequence>
<evidence type="ECO:0000313" key="1">
    <source>
        <dbReference type="EMBL" id="ADN51654.1"/>
    </source>
</evidence>
<dbReference type="STRING" id="572478.Vdis_2286"/>
<evidence type="ECO:0000313" key="2">
    <source>
        <dbReference type="Proteomes" id="UP000006681"/>
    </source>
</evidence>
<dbReference type="AlphaFoldDB" id="E1QQP2"/>
<dbReference type="EMBL" id="CP002100">
    <property type="protein sequence ID" value="ADN51654.1"/>
    <property type="molecule type" value="Genomic_DNA"/>
</dbReference>
<gene>
    <name evidence="1" type="ordered locus">Vdis_2286</name>
</gene>
<dbReference type="GeneID" id="9753241"/>
<dbReference type="HOGENOM" id="CLU_039939_1_0_2"/>
<dbReference type="KEGG" id="vdi:Vdis_2286"/>
<dbReference type="InterPro" id="IPR002591">
    <property type="entry name" value="Phosphodiest/P_Trfase"/>
</dbReference>
<dbReference type="Gene3D" id="3.40.720.10">
    <property type="entry name" value="Alkaline Phosphatase, subunit A"/>
    <property type="match status" value="1"/>
</dbReference>
<keyword evidence="2" id="KW-1185">Reference proteome</keyword>
<dbReference type="SUPFAM" id="SSF53649">
    <property type="entry name" value="Alkaline phosphatase-like"/>
    <property type="match status" value="1"/>
</dbReference>
<dbReference type="Proteomes" id="UP000006681">
    <property type="component" value="Chromosome"/>
</dbReference>
<dbReference type="GO" id="GO:0016787">
    <property type="term" value="F:hydrolase activity"/>
    <property type="evidence" value="ECO:0007669"/>
    <property type="project" value="UniProtKB-ARBA"/>
</dbReference>
<reference evidence="2" key="2">
    <citation type="journal article" date="2010" name="Stand. Genomic Sci.">
        <title>Complete genome sequence of Vulcanisaeta distributa type strain (IC-017T).</title>
        <authorList>
            <person name="Mavromatis K."/>
            <person name="Sikorski J."/>
            <person name="Pabst E."/>
            <person name="Teshima H."/>
            <person name="Lapidus A."/>
            <person name="Lucas S."/>
            <person name="Nolan M."/>
            <person name="Glavina Del Rio T."/>
            <person name="Cheng J."/>
            <person name="Bruce D."/>
            <person name="Goodwin L."/>
            <person name="Pitluck S."/>
            <person name="Liolios K."/>
            <person name="Ivanova N."/>
            <person name="Mikhailova N."/>
            <person name="Pati A."/>
            <person name="Chen A."/>
            <person name="Palaniappan K."/>
            <person name="Land M."/>
            <person name="Hauser L."/>
            <person name="Chang Y."/>
            <person name="Jeffries C."/>
            <person name="Rohde M."/>
            <person name="Spring S."/>
            <person name="Goker M."/>
            <person name="Wirth R."/>
            <person name="Woyke T."/>
            <person name="Bristow J."/>
            <person name="Eisen J."/>
            <person name="Markowitz V."/>
            <person name="Hugenholtz P."/>
            <person name="Klenk H."/>
            <person name="Kyrpides N."/>
        </authorList>
    </citation>
    <scope>NUCLEOTIDE SEQUENCE [LARGE SCALE GENOMIC DNA]</scope>
    <source>
        <strain evidence="2">DSM 14429 / JCM 11212 / NBRC 100878 / IC-017</strain>
    </source>
</reference>
<reference evidence="1 2" key="1">
    <citation type="journal article" date="2010" name="Stand. Genomic Sci.">
        <title>Complete genome sequence of Vulcanisaeta distributa type strain (IC-017).</title>
        <authorList>
            <person name="Mavromatis K."/>
            <person name="Sikorski J."/>
            <person name="Pabst E."/>
            <person name="Teshima H."/>
            <person name="Lapidus A."/>
            <person name="Lucas S."/>
            <person name="Nolan M."/>
            <person name="Glavina Del Rio T."/>
            <person name="Cheng J.F."/>
            <person name="Bruce D."/>
            <person name="Goodwin L."/>
            <person name="Pitluck S."/>
            <person name="Liolios K."/>
            <person name="Ivanova N."/>
            <person name="Mikhailova N."/>
            <person name="Pati A."/>
            <person name="Chen A."/>
            <person name="Palaniappan K."/>
            <person name="Land M."/>
            <person name="Hauser L."/>
            <person name="Chang Y.J."/>
            <person name="Jeffries C.D."/>
            <person name="Rohde M."/>
            <person name="Spring S."/>
            <person name="Goker M."/>
            <person name="Wirth R."/>
            <person name="Woyke T."/>
            <person name="Bristow J."/>
            <person name="Eisen J.A."/>
            <person name="Markowitz V."/>
            <person name="Hugenholtz P."/>
            <person name="Klenk H.P."/>
            <person name="Kyrpides N.C."/>
        </authorList>
    </citation>
    <scope>NUCLEOTIDE SEQUENCE [LARGE SCALE GENOMIC DNA]</scope>
    <source>
        <strain evidence="2">DSM 14429 / JCM 11212 / NBRC 100878 / IC-017</strain>
    </source>
</reference>
<dbReference type="eggNOG" id="arCOG01378">
    <property type="taxonomic scope" value="Archaea"/>
</dbReference>
<name>E1QQP2_VULDI</name>
<organism evidence="1 2">
    <name type="scientific">Vulcanisaeta distributa (strain DSM 14429 / JCM 11212 / NBRC 100878 / IC-017)</name>
    <dbReference type="NCBI Taxonomy" id="572478"/>
    <lineage>
        <taxon>Archaea</taxon>
        <taxon>Thermoproteota</taxon>
        <taxon>Thermoprotei</taxon>
        <taxon>Thermoproteales</taxon>
        <taxon>Thermoproteaceae</taxon>
        <taxon>Vulcanisaeta</taxon>
    </lineage>
</organism>
<protein>
    <submittedName>
        <fullName evidence="1">Type I phosphodiesterase/nucleotide pyrophosphatase</fullName>
    </submittedName>
</protein>
<proteinExistence type="predicted"/>
<dbReference type="InterPro" id="IPR017850">
    <property type="entry name" value="Alkaline_phosphatase_core_sf"/>
</dbReference>
<dbReference type="RefSeq" id="WP_013337379.1">
    <property type="nucleotide sequence ID" value="NC_014537.1"/>
</dbReference>